<dbReference type="RefSeq" id="XP_009175477.1">
    <property type="nucleotide sequence ID" value="XM_009177213.1"/>
</dbReference>
<organism evidence="1 2">
    <name type="scientific">Opisthorchis viverrini</name>
    <name type="common">Southeast Asian liver fluke</name>
    <dbReference type="NCBI Taxonomy" id="6198"/>
    <lineage>
        <taxon>Eukaryota</taxon>
        <taxon>Metazoa</taxon>
        <taxon>Spiralia</taxon>
        <taxon>Lophotrochozoa</taxon>
        <taxon>Platyhelminthes</taxon>
        <taxon>Trematoda</taxon>
        <taxon>Digenea</taxon>
        <taxon>Opisthorchiida</taxon>
        <taxon>Opisthorchiata</taxon>
        <taxon>Opisthorchiidae</taxon>
        <taxon>Opisthorchis</taxon>
    </lineage>
</organism>
<dbReference type="AlphaFoldDB" id="A0A074Z5H5"/>
<dbReference type="EMBL" id="KL597022">
    <property type="protein sequence ID" value="KER20777.1"/>
    <property type="molecule type" value="Genomic_DNA"/>
</dbReference>
<dbReference type="Proteomes" id="UP000054324">
    <property type="component" value="Unassembled WGS sequence"/>
</dbReference>
<sequence length="103" mass="11454">MTFLENCRDLVVKKNKKESASLRPSRSLGSRIHGLIHRIEAFAQVSRVGFVLVGRGTCGTLSNAFEKLKNMAPNMNPSRLAWVRLSINTSMFATQGRFGRNAC</sequence>
<dbReference type="GeneID" id="20324916"/>
<dbReference type="KEGG" id="ovi:T265_10748"/>
<dbReference type="CTD" id="20324916"/>
<keyword evidence="2" id="KW-1185">Reference proteome</keyword>
<protein>
    <submittedName>
        <fullName evidence="1">Uncharacterized protein</fullName>
    </submittedName>
</protein>
<reference evidence="1 2" key="1">
    <citation type="submission" date="2013-11" db="EMBL/GenBank/DDBJ databases">
        <title>Opisthorchis viverrini - life in the bile duct.</title>
        <authorList>
            <person name="Young N.D."/>
            <person name="Nagarajan N."/>
            <person name="Lin S.J."/>
            <person name="Korhonen P.K."/>
            <person name="Jex A.R."/>
            <person name="Hall R.S."/>
            <person name="Safavi-Hemami H."/>
            <person name="Kaewkong W."/>
            <person name="Bertrand D."/>
            <person name="Gao S."/>
            <person name="Seet Q."/>
            <person name="Wongkham S."/>
            <person name="Teh B.T."/>
            <person name="Wongkham C."/>
            <person name="Intapan P.M."/>
            <person name="Maleewong W."/>
            <person name="Yang X."/>
            <person name="Hu M."/>
            <person name="Wang Z."/>
            <person name="Hofmann A."/>
            <person name="Sternberg P.W."/>
            <person name="Tan P."/>
            <person name="Wang J."/>
            <person name="Gasser R.B."/>
        </authorList>
    </citation>
    <scope>NUCLEOTIDE SEQUENCE [LARGE SCALE GENOMIC DNA]</scope>
</reference>
<accession>A0A074Z5H5</accession>
<proteinExistence type="predicted"/>
<evidence type="ECO:0000313" key="2">
    <source>
        <dbReference type="Proteomes" id="UP000054324"/>
    </source>
</evidence>
<name>A0A074Z5H5_OPIVI</name>
<gene>
    <name evidence="1" type="ORF">T265_10748</name>
</gene>
<evidence type="ECO:0000313" key="1">
    <source>
        <dbReference type="EMBL" id="KER20777.1"/>
    </source>
</evidence>